<geneLocation type="plasmid" evidence="2">
    <name>plasmid1</name>
</geneLocation>
<dbReference type="AlphaFoldDB" id="A0A1Z4JRN6"/>
<evidence type="ECO:0000313" key="3">
    <source>
        <dbReference type="Proteomes" id="UP000217895"/>
    </source>
</evidence>
<proteinExistence type="predicted"/>
<dbReference type="EMBL" id="AP018204">
    <property type="protein sequence ID" value="BAY59364.1"/>
    <property type="molecule type" value="Genomic_DNA"/>
</dbReference>
<feature type="transmembrane region" description="Helical" evidence="1">
    <location>
        <begin position="188"/>
        <end position="210"/>
    </location>
</feature>
<sequence>MDLLWKLVNFSFIPAVIMLLAGGIATVRIPGQNLRSAVLHFAAGVVFAVVSAEFIPDLVHEHKIATTAIGFTLGTALMLTIRSWTSRAESAEKGQAGRLPSGFLMATGIDLAIDGLMLGIGFVAGAKEGILLTVALTIELLSLGIATTANLTGKRIPQRKTLIVLAGLSLLFVLSAVTGGLLSQAFTGVALAGLIAFGTAALLFLVTEELLTEAHEIEESPLLTATFFAGFLMIFLLEMLTK</sequence>
<dbReference type="Proteomes" id="UP000217895">
    <property type="component" value="Plasmid Plasmid1 dna"/>
</dbReference>
<evidence type="ECO:0000313" key="2">
    <source>
        <dbReference type="EMBL" id="BAY59364.1"/>
    </source>
</evidence>
<feature type="transmembrane region" description="Helical" evidence="1">
    <location>
        <begin position="62"/>
        <end position="81"/>
    </location>
</feature>
<gene>
    <name evidence="2" type="ORF">NIES2135_62410</name>
</gene>
<keyword evidence="1" id="KW-1133">Transmembrane helix</keyword>
<accession>A0A1Z4JRN6</accession>
<organism evidence="2 3">
    <name type="scientific">Leptolyngbya boryana NIES-2135</name>
    <dbReference type="NCBI Taxonomy" id="1973484"/>
    <lineage>
        <taxon>Bacteria</taxon>
        <taxon>Bacillati</taxon>
        <taxon>Cyanobacteriota</taxon>
        <taxon>Cyanophyceae</taxon>
        <taxon>Leptolyngbyales</taxon>
        <taxon>Leptolyngbyaceae</taxon>
        <taxon>Leptolyngbya group</taxon>
        <taxon>Leptolyngbya</taxon>
    </lineage>
</organism>
<reference evidence="2 3" key="1">
    <citation type="submission" date="2017-06" db="EMBL/GenBank/DDBJ databases">
        <title>Genome sequencing of cyanobaciteial culture collection at National Institute for Environmental Studies (NIES).</title>
        <authorList>
            <person name="Hirose Y."/>
            <person name="Shimura Y."/>
            <person name="Fujisawa T."/>
            <person name="Nakamura Y."/>
            <person name="Kawachi M."/>
        </authorList>
    </citation>
    <scope>NUCLEOTIDE SEQUENCE [LARGE SCALE GENOMIC DNA]</scope>
    <source>
        <strain evidence="2 3">NIES-2135</strain>
        <plasmid evidence="3">Plasmid Plasmid1 dna</plasmid>
    </source>
</reference>
<feature type="transmembrane region" description="Helical" evidence="1">
    <location>
        <begin position="102"/>
        <end position="124"/>
    </location>
</feature>
<feature type="transmembrane region" description="Helical" evidence="1">
    <location>
        <begin position="12"/>
        <end position="30"/>
    </location>
</feature>
<feature type="transmembrane region" description="Helical" evidence="1">
    <location>
        <begin position="222"/>
        <end position="240"/>
    </location>
</feature>
<feature type="transmembrane region" description="Helical" evidence="1">
    <location>
        <begin position="130"/>
        <end position="149"/>
    </location>
</feature>
<feature type="transmembrane region" description="Helical" evidence="1">
    <location>
        <begin position="161"/>
        <end position="182"/>
    </location>
</feature>
<evidence type="ECO:0000256" key="1">
    <source>
        <dbReference type="SAM" id="Phobius"/>
    </source>
</evidence>
<keyword evidence="1" id="KW-0812">Transmembrane</keyword>
<name>A0A1Z4JRN6_LEPBY</name>
<keyword evidence="1" id="KW-0472">Membrane</keyword>
<keyword evidence="2" id="KW-0614">Plasmid</keyword>
<protein>
    <submittedName>
        <fullName evidence="2">Putative membrane protein</fullName>
    </submittedName>
</protein>
<keyword evidence="3" id="KW-1185">Reference proteome</keyword>